<dbReference type="EMBL" id="CALLCH030000016">
    <property type="protein sequence ID" value="CAI4217645.1"/>
    <property type="molecule type" value="Genomic_DNA"/>
</dbReference>
<name>A0A9P1MC95_9PEZI</name>
<gene>
    <name evidence="1" type="ORF">PPNO1_LOCUS7250</name>
</gene>
<dbReference type="OrthoDB" id="2013972at2759"/>
<reference evidence="1" key="1">
    <citation type="submission" date="2022-11" db="EMBL/GenBank/DDBJ databases">
        <authorList>
            <person name="Scott C."/>
            <person name="Bruce N."/>
        </authorList>
    </citation>
    <scope>NUCLEOTIDE SEQUENCE</scope>
</reference>
<sequence>MAAAGFVDIEEKWIKVPAGAWPLDAKQKEIGTFAAFAVDRDIEGFIGFVSSVQGWTKEEVAVYTAQLRRELRSRKHHVWYWQKIVWGRKPESSS</sequence>
<evidence type="ECO:0000313" key="1">
    <source>
        <dbReference type="EMBL" id="CAI4217645.1"/>
    </source>
</evidence>
<keyword evidence="2" id="KW-1185">Reference proteome</keyword>
<accession>A0A9P1MC95</accession>
<evidence type="ECO:0000313" key="2">
    <source>
        <dbReference type="Proteomes" id="UP000838763"/>
    </source>
</evidence>
<dbReference type="AlphaFoldDB" id="A0A9P1MC95"/>
<proteinExistence type="predicted"/>
<protein>
    <submittedName>
        <fullName evidence="1">Uncharacterized protein</fullName>
    </submittedName>
</protein>
<comment type="caution">
    <text evidence="1">The sequence shown here is derived from an EMBL/GenBank/DDBJ whole genome shotgun (WGS) entry which is preliminary data.</text>
</comment>
<dbReference type="Proteomes" id="UP000838763">
    <property type="component" value="Unassembled WGS sequence"/>
</dbReference>
<organism evidence="1 2">
    <name type="scientific">Parascedosporium putredinis</name>
    <dbReference type="NCBI Taxonomy" id="1442378"/>
    <lineage>
        <taxon>Eukaryota</taxon>
        <taxon>Fungi</taxon>
        <taxon>Dikarya</taxon>
        <taxon>Ascomycota</taxon>
        <taxon>Pezizomycotina</taxon>
        <taxon>Sordariomycetes</taxon>
        <taxon>Hypocreomycetidae</taxon>
        <taxon>Microascales</taxon>
        <taxon>Microascaceae</taxon>
        <taxon>Parascedosporium</taxon>
    </lineage>
</organism>